<sequence>MTVDVASLPYSTIVLHCLKYPAKGVAGLLLGTKCGEKVKVPFFPVVFLTCVRIFLQVINLLKTIIMTNVKQLLSVLFHFIFKFSINPFIGRLAERVASSCGSVALLVQVINWQLSADCSSNCLSAHIRDGDSWKETKLETPNSSLSSLSMAIQTKLYRQLIDFENHLDKPECDFYNTHLSTKLNQLMD</sequence>
<dbReference type="AlphaFoldDB" id="A0A1I7XPQ1"/>
<dbReference type="PANTHER" id="PTHR12941">
    <property type="entry name" value="ER MEMBRANE PROTEIN COMPLEX"/>
    <property type="match status" value="1"/>
</dbReference>
<reference evidence="2" key="1">
    <citation type="submission" date="2016-11" db="UniProtKB">
        <authorList>
            <consortium name="WormBaseParasite"/>
        </authorList>
    </citation>
    <scope>IDENTIFICATION</scope>
</reference>
<dbReference type="Proteomes" id="UP000095283">
    <property type="component" value="Unplaced"/>
</dbReference>
<evidence type="ECO:0000313" key="1">
    <source>
        <dbReference type="Proteomes" id="UP000095283"/>
    </source>
</evidence>
<proteinExistence type="predicted"/>
<evidence type="ECO:0000313" key="2">
    <source>
        <dbReference type="WBParaSite" id="Hba_19513"/>
    </source>
</evidence>
<protein>
    <submittedName>
        <fullName evidence="2">Uncharacterized protein</fullName>
    </submittedName>
</protein>
<accession>A0A1I7XPQ1</accession>
<dbReference type="GO" id="GO:0072546">
    <property type="term" value="C:EMC complex"/>
    <property type="evidence" value="ECO:0007669"/>
    <property type="project" value="InterPro"/>
</dbReference>
<name>A0A1I7XPQ1_HETBA</name>
<dbReference type="WBParaSite" id="Hba_19513">
    <property type="protein sequence ID" value="Hba_19513"/>
    <property type="gene ID" value="Hba_19513"/>
</dbReference>
<dbReference type="InterPro" id="IPR005366">
    <property type="entry name" value="EMC8/9"/>
</dbReference>
<dbReference type="PANTHER" id="PTHR12941:SF10">
    <property type="entry name" value="ER MEMBRANE PROTEIN COMPLEX SUBUNIT 8_9 HOMOLOG"/>
    <property type="match status" value="1"/>
</dbReference>
<keyword evidence="1" id="KW-1185">Reference proteome</keyword>
<organism evidence="1 2">
    <name type="scientific">Heterorhabditis bacteriophora</name>
    <name type="common">Entomopathogenic nematode worm</name>
    <dbReference type="NCBI Taxonomy" id="37862"/>
    <lineage>
        <taxon>Eukaryota</taxon>
        <taxon>Metazoa</taxon>
        <taxon>Ecdysozoa</taxon>
        <taxon>Nematoda</taxon>
        <taxon>Chromadorea</taxon>
        <taxon>Rhabditida</taxon>
        <taxon>Rhabditina</taxon>
        <taxon>Rhabditomorpha</taxon>
        <taxon>Strongyloidea</taxon>
        <taxon>Heterorhabditidae</taxon>
        <taxon>Heterorhabditis</taxon>
    </lineage>
</organism>
<dbReference type="Pfam" id="PF03665">
    <property type="entry name" value="UPF0172"/>
    <property type="match status" value="2"/>
</dbReference>